<keyword evidence="1" id="KW-0812">Transmembrane</keyword>
<reference evidence="2 3" key="1">
    <citation type="submission" date="2020-02" db="EMBL/GenBank/DDBJ databases">
        <title>Bacillus aquiflavi sp. nov., isolated from yellow water of strong flavor Chinese baijiu in Yibin region of China.</title>
        <authorList>
            <person name="Xie J."/>
        </authorList>
    </citation>
    <scope>NUCLEOTIDE SEQUENCE [LARGE SCALE GENOMIC DNA]</scope>
    <source>
        <strain evidence="2 3">SA4</strain>
    </source>
</reference>
<dbReference type="RefSeq" id="WP_163180150.1">
    <property type="nucleotide sequence ID" value="NZ_JAAIWM010000004.1"/>
</dbReference>
<organism evidence="2 3">
    <name type="scientific">Bacillus mesophilus</name>
    <dbReference type="NCBI Taxonomy" id="1808955"/>
    <lineage>
        <taxon>Bacteria</taxon>
        <taxon>Bacillati</taxon>
        <taxon>Bacillota</taxon>
        <taxon>Bacilli</taxon>
        <taxon>Bacillales</taxon>
        <taxon>Bacillaceae</taxon>
        <taxon>Bacillus</taxon>
    </lineage>
</organism>
<keyword evidence="1" id="KW-1133">Transmembrane helix</keyword>
<evidence type="ECO:0000313" key="2">
    <source>
        <dbReference type="EMBL" id="NEY72700.1"/>
    </source>
</evidence>
<gene>
    <name evidence="2" type="ORF">G4D63_13265</name>
</gene>
<proteinExistence type="predicted"/>
<keyword evidence="3" id="KW-1185">Reference proteome</keyword>
<comment type="caution">
    <text evidence="2">The sequence shown here is derived from an EMBL/GenBank/DDBJ whole genome shotgun (WGS) entry which is preliminary data.</text>
</comment>
<evidence type="ECO:0000313" key="3">
    <source>
        <dbReference type="Proteomes" id="UP000481043"/>
    </source>
</evidence>
<protein>
    <recommendedName>
        <fullName evidence="4">YtxH domain-containing protein</fullName>
    </recommendedName>
</protein>
<dbReference type="Proteomes" id="UP000481043">
    <property type="component" value="Unassembled WGS sequence"/>
</dbReference>
<keyword evidence="1" id="KW-0472">Membrane</keyword>
<evidence type="ECO:0000256" key="1">
    <source>
        <dbReference type="SAM" id="Phobius"/>
    </source>
</evidence>
<feature type="transmembrane region" description="Helical" evidence="1">
    <location>
        <begin position="32"/>
        <end position="50"/>
    </location>
</feature>
<dbReference type="AlphaFoldDB" id="A0A6M0QAW8"/>
<dbReference type="EMBL" id="JAAIWM010000004">
    <property type="protein sequence ID" value="NEY72700.1"/>
    <property type="molecule type" value="Genomic_DNA"/>
</dbReference>
<evidence type="ECO:0008006" key="4">
    <source>
        <dbReference type="Google" id="ProtNLM"/>
    </source>
</evidence>
<sequence length="112" mass="12679">MNMLNSIMSLVANSNKANDWLNIFTKRRNQRSGWSIVGFILIGTVIGMVTKRSTGSQLMNSTKDMFQKVQEQTKDTIASRFEPKINLANVEFGEELAGFESELNFEPKKDQS</sequence>
<accession>A0A6M0QAW8</accession>
<name>A0A6M0QAW8_9BACI</name>